<evidence type="ECO:0000256" key="4">
    <source>
        <dbReference type="ARBA" id="ARBA00022692"/>
    </source>
</evidence>
<feature type="region of interest" description="Disordered" evidence="7">
    <location>
        <begin position="183"/>
        <end position="218"/>
    </location>
</feature>
<keyword evidence="3" id="KW-1003">Cell membrane</keyword>
<feature type="transmembrane region" description="Helical" evidence="8">
    <location>
        <begin position="316"/>
        <end position="335"/>
    </location>
</feature>
<dbReference type="InterPro" id="IPR000620">
    <property type="entry name" value="EamA_dom"/>
</dbReference>
<keyword evidence="4 8" id="KW-0812">Transmembrane</keyword>
<feature type="transmembrane region" description="Helical" evidence="8">
    <location>
        <begin position="290"/>
        <end position="310"/>
    </location>
</feature>
<dbReference type="InterPro" id="IPR050638">
    <property type="entry name" value="AA-Vitamin_Transporters"/>
</dbReference>
<feature type="compositionally biased region" description="Low complexity" evidence="7">
    <location>
        <begin position="205"/>
        <end position="218"/>
    </location>
</feature>
<dbReference type="InterPro" id="IPR037185">
    <property type="entry name" value="EmrE-like"/>
</dbReference>
<feature type="transmembrane region" description="Helical" evidence="8">
    <location>
        <begin position="126"/>
        <end position="145"/>
    </location>
</feature>
<dbReference type="EMBL" id="CP051428">
    <property type="protein sequence ID" value="QJC52350.1"/>
    <property type="molecule type" value="Genomic_DNA"/>
</dbReference>
<feature type="transmembrane region" description="Helical" evidence="8">
    <location>
        <begin position="157"/>
        <end position="177"/>
    </location>
</feature>
<dbReference type="Proteomes" id="UP000502136">
    <property type="component" value="Chromosome"/>
</dbReference>
<feature type="domain" description="EamA" evidence="9">
    <location>
        <begin position="9"/>
        <end position="141"/>
    </location>
</feature>
<feature type="transmembrane region" description="Helical" evidence="8">
    <location>
        <begin position="73"/>
        <end position="92"/>
    </location>
</feature>
<feature type="transmembrane region" description="Helical" evidence="8">
    <location>
        <begin position="98"/>
        <end position="119"/>
    </location>
</feature>
<dbReference type="RefSeq" id="WP_168907911.1">
    <property type="nucleotide sequence ID" value="NZ_CP051428.1"/>
</dbReference>
<gene>
    <name evidence="10" type="ORF">HGI30_12795</name>
</gene>
<dbReference type="Pfam" id="PF00892">
    <property type="entry name" value="EamA"/>
    <property type="match status" value="2"/>
</dbReference>
<dbReference type="PANTHER" id="PTHR32322">
    <property type="entry name" value="INNER MEMBRANE TRANSPORTER"/>
    <property type="match status" value="1"/>
</dbReference>
<evidence type="ECO:0000256" key="2">
    <source>
        <dbReference type="ARBA" id="ARBA00007362"/>
    </source>
</evidence>
<evidence type="ECO:0000313" key="11">
    <source>
        <dbReference type="Proteomes" id="UP000502136"/>
    </source>
</evidence>
<dbReference type="Gene3D" id="1.10.3730.20">
    <property type="match status" value="1"/>
</dbReference>
<dbReference type="SUPFAM" id="SSF103481">
    <property type="entry name" value="Multidrug resistance efflux transporter EmrE"/>
    <property type="match status" value="2"/>
</dbReference>
<dbReference type="AlphaFoldDB" id="A0A6H2GY58"/>
<protein>
    <submittedName>
        <fullName evidence="10">DMT family transporter</fullName>
    </submittedName>
</protein>
<comment type="similarity">
    <text evidence="2">Belongs to the EamA transporter family.</text>
</comment>
<accession>A0A6H2GY58</accession>
<dbReference type="KEGG" id="palr:HGI30_12795"/>
<evidence type="ECO:0000256" key="6">
    <source>
        <dbReference type="ARBA" id="ARBA00023136"/>
    </source>
</evidence>
<organism evidence="10 11">
    <name type="scientific">Paenibacillus albicereus</name>
    <dbReference type="NCBI Taxonomy" id="2726185"/>
    <lineage>
        <taxon>Bacteria</taxon>
        <taxon>Bacillati</taxon>
        <taxon>Bacillota</taxon>
        <taxon>Bacilli</taxon>
        <taxon>Bacillales</taxon>
        <taxon>Paenibacillaceae</taxon>
        <taxon>Paenibacillus</taxon>
    </lineage>
</organism>
<evidence type="ECO:0000256" key="5">
    <source>
        <dbReference type="ARBA" id="ARBA00022989"/>
    </source>
</evidence>
<comment type="subcellular location">
    <subcellularLocation>
        <location evidence="1">Cell membrane</location>
        <topology evidence="1">Multi-pass membrane protein</topology>
    </subcellularLocation>
</comment>
<feature type="transmembrane region" description="Helical" evidence="8">
    <location>
        <begin position="226"/>
        <end position="244"/>
    </location>
</feature>
<keyword evidence="11" id="KW-1185">Reference proteome</keyword>
<feature type="transmembrane region" description="Helical" evidence="8">
    <location>
        <begin position="35"/>
        <end position="53"/>
    </location>
</feature>
<evidence type="ECO:0000256" key="1">
    <source>
        <dbReference type="ARBA" id="ARBA00004651"/>
    </source>
</evidence>
<feature type="transmembrane region" description="Helical" evidence="8">
    <location>
        <begin position="264"/>
        <end position="283"/>
    </location>
</feature>
<reference evidence="10 11" key="1">
    <citation type="submission" date="2020-04" db="EMBL/GenBank/DDBJ databases">
        <title>Novel Paenibacillus strain UniB2 isolated from commercial digestive syrup.</title>
        <authorList>
            <person name="Thorat V."/>
            <person name="Kirdat K."/>
            <person name="Tiwarekar B."/>
            <person name="Yadav A."/>
        </authorList>
    </citation>
    <scope>NUCLEOTIDE SEQUENCE [LARGE SCALE GENOMIC DNA]</scope>
    <source>
        <strain evidence="10 11">UniB2</strain>
    </source>
</reference>
<evidence type="ECO:0000313" key="10">
    <source>
        <dbReference type="EMBL" id="QJC52350.1"/>
    </source>
</evidence>
<name>A0A6H2GY58_9BACL</name>
<dbReference type="GO" id="GO:0005886">
    <property type="term" value="C:plasma membrane"/>
    <property type="evidence" value="ECO:0007669"/>
    <property type="project" value="UniProtKB-SubCell"/>
</dbReference>
<keyword evidence="6 8" id="KW-0472">Membrane</keyword>
<evidence type="ECO:0000256" key="3">
    <source>
        <dbReference type="ARBA" id="ARBA00022475"/>
    </source>
</evidence>
<dbReference type="PANTHER" id="PTHR32322:SF18">
    <property type="entry name" value="S-ADENOSYLMETHIONINE_S-ADENOSYLHOMOCYSTEINE TRANSPORTER"/>
    <property type="match status" value="1"/>
</dbReference>
<evidence type="ECO:0000256" key="7">
    <source>
        <dbReference type="SAM" id="MobiDB-lite"/>
    </source>
</evidence>
<proteinExistence type="inferred from homology"/>
<evidence type="ECO:0000256" key="8">
    <source>
        <dbReference type="SAM" id="Phobius"/>
    </source>
</evidence>
<evidence type="ECO:0000259" key="9">
    <source>
        <dbReference type="Pfam" id="PF00892"/>
    </source>
</evidence>
<feature type="domain" description="EamA" evidence="9">
    <location>
        <begin position="229"/>
        <end position="332"/>
    </location>
</feature>
<keyword evidence="5 8" id="KW-1133">Transmembrane helix</keyword>
<sequence>MDSSSRAGMLLLLASFSMAGSSVIAAALLGGHLQPFTLTAASLLLSLLCLLPFLGRGSVASLRRLSRAQWLQLAGQALFGVVLFRVCLQLGLERTSSAEAGVMIGGTPALTVGIAWLLLRERSGPARLAGVLATVLGVMLIQGAAGGAPLSQAHLAGNLLVLAAAANEALFSVLSRWTAAGKAGGRKAGGSAERSGMEAGGSGAAGEPSGAAAQPADGAEAPLRPALQTTLVAGMALLLSLPLAAFERPLGALAALGATEWAALVWYGPVVTAAAFGLWYAGIKRCPASTAAACSGMMPFSALLLSVLVLGEHAGWTQWSGGLLVMLGMALIGRASGRAGRRPREAAPLAGGEKLRA</sequence>